<feature type="region of interest" description="Disordered" evidence="1">
    <location>
        <begin position="13"/>
        <end position="69"/>
    </location>
</feature>
<proteinExistence type="predicted"/>
<evidence type="ECO:0000256" key="1">
    <source>
        <dbReference type="SAM" id="MobiDB-lite"/>
    </source>
</evidence>
<feature type="compositionally biased region" description="Basic residues" evidence="1">
    <location>
        <begin position="20"/>
        <end position="34"/>
    </location>
</feature>
<feature type="compositionally biased region" description="Basic and acidic residues" evidence="1">
    <location>
        <begin position="55"/>
        <end position="67"/>
    </location>
</feature>
<dbReference type="Proteomes" id="UP000735302">
    <property type="component" value="Unassembled WGS sequence"/>
</dbReference>
<protein>
    <submittedName>
        <fullName evidence="2">Uncharacterized protein</fullName>
    </submittedName>
</protein>
<dbReference type="EMBL" id="BLXT01007631">
    <property type="protein sequence ID" value="GFO40681.1"/>
    <property type="molecule type" value="Genomic_DNA"/>
</dbReference>
<sequence length="120" mass="13289">MLSDSHYCRAVTISTSRIHPSPHTRTSRQTRRPHCGGGPLNYSQHRRATVVEVEDSVRRSGRDDSAGKEATTCLGRLLRPAATTVEPILPRAPPGEKRTATGAVTYTETHVTRVFSRKLR</sequence>
<gene>
    <name evidence="2" type="ORF">PoB_006718600</name>
</gene>
<reference evidence="2 3" key="1">
    <citation type="journal article" date="2021" name="Elife">
        <title>Chloroplast acquisition without the gene transfer in kleptoplastic sea slugs, Plakobranchus ocellatus.</title>
        <authorList>
            <person name="Maeda T."/>
            <person name="Takahashi S."/>
            <person name="Yoshida T."/>
            <person name="Shimamura S."/>
            <person name="Takaki Y."/>
            <person name="Nagai Y."/>
            <person name="Toyoda A."/>
            <person name="Suzuki Y."/>
            <person name="Arimoto A."/>
            <person name="Ishii H."/>
            <person name="Satoh N."/>
            <person name="Nishiyama T."/>
            <person name="Hasebe M."/>
            <person name="Maruyama T."/>
            <person name="Minagawa J."/>
            <person name="Obokata J."/>
            <person name="Shigenobu S."/>
        </authorList>
    </citation>
    <scope>NUCLEOTIDE SEQUENCE [LARGE SCALE GENOMIC DNA]</scope>
</reference>
<evidence type="ECO:0000313" key="2">
    <source>
        <dbReference type="EMBL" id="GFO40681.1"/>
    </source>
</evidence>
<dbReference type="AlphaFoldDB" id="A0AAV4D9R9"/>
<comment type="caution">
    <text evidence="2">The sequence shown here is derived from an EMBL/GenBank/DDBJ whole genome shotgun (WGS) entry which is preliminary data.</text>
</comment>
<name>A0AAV4D9R9_9GAST</name>
<keyword evidence="3" id="KW-1185">Reference proteome</keyword>
<accession>A0AAV4D9R9</accession>
<organism evidence="2 3">
    <name type="scientific">Plakobranchus ocellatus</name>
    <dbReference type="NCBI Taxonomy" id="259542"/>
    <lineage>
        <taxon>Eukaryota</taxon>
        <taxon>Metazoa</taxon>
        <taxon>Spiralia</taxon>
        <taxon>Lophotrochozoa</taxon>
        <taxon>Mollusca</taxon>
        <taxon>Gastropoda</taxon>
        <taxon>Heterobranchia</taxon>
        <taxon>Euthyneura</taxon>
        <taxon>Panpulmonata</taxon>
        <taxon>Sacoglossa</taxon>
        <taxon>Placobranchoidea</taxon>
        <taxon>Plakobranchidae</taxon>
        <taxon>Plakobranchus</taxon>
    </lineage>
</organism>
<evidence type="ECO:0000313" key="3">
    <source>
        <dbReference type="Proteomes" id="UP000735302"/>
    </source>
</evidence>